<keyword evidence="13" id="KW-1185">Reference proteome</keyword>
<dbReference type="Pfam" id="PF11356">
    <property type="entry name" value="T2SSC"/>
    <property type="match status" value="1"/>
</dbReference>
<dbReference type="RefSeq" id="WP_005996186.1">
    <property type="nucleotide sequence ID" value="NZ_AECZ01000035.1"/>
</dbReference>
<comment type="subcellular location">
    <subcellularLocation>
        <location evidence="1">Cell inner membrane</location>
    </subcellularLocation>
</comment>
<protein>
    <recommendedName>
        <fullName evidence="11">Type II secretion system protein GspC N-terminal domain-containing protein</fullName>
    </recommendedName>
</protein>
<evidence type="ECO:0000256" key="10">
    <source>
        <dbReference type="SAM" id="Phobius"/>
    </source>
</evidence>
<evidence type="ECO:0000313" key="13">
    <source>
        <dbReference type="Proteomes" id="UP000006250"/>
    </source>
</evidence>
<evidence type="ECO:0000313" key="12">
    <source>
        <dbReference type="EMBL" id="EFL49708.1"/>
    </source>
</evidence>
<proteinExistence type="predicted"/>
<keyword evidence="6" id="KW-0653">Protein transport</keyword>
<evidence type="ECO:0000256" key="6">
    <source>
        <dbReference type="ARBA" id="ARBA00022927"/>
    </source>
</evidence>
<dbReference type="InterPro" id="IPR024961">
    <property type="entry name" value="T2SS_GspC_N"/>
</dbReference>
<evidence type="ECO:0000256" key="9">
    <source>
        <dbReference type="SAM" id="MobiDB-lite"/>
    </source>
</evidence>
<dbReference type="OrthoDB" id="5432730at2"/>
<dbReference type="GO" id="GO:0005886">
    <property type="term" value="C:plasma membrane"/>
    <property type="evidence" value="ECO:0007669"/>
    <property type="project" value="UniProtKB-SubCell"/>
</dbReference>
<dbReference type="Proteomes" id="UP000006250">
    <property type="component" value="Unassembled WGS sequence"/>
</dbReference>
<dbReference type="EMBL" id="AECZ01000035">
    <property type="protein sequence ID" value="EFL49708.1"/>
    <property type="molecule type" value="Genomic_DNA"/>
</dbReference>
<keyword evidence="4" id="KW-0997">Cell inner membrane</keyword>
<feature type="transmembrane region" description="Helical" evidence="10">
    <location>
        <begin position="17"/>
        <end position="39"/>
    </location>
</feature>
<evidence type="ECO:0000256" key="5">
    <source>
        <dbReference type="ARBA" id="ARBA00022692"/>
    </source>
</evidence>
<dbReference type="AlphaFoldDB" id="E1K112"/>
<evidence type="ECO:0000256" key="7">
    <source>
        <dbReference type="ARBA" id="ARBA00022989"/>
    </source>
</evidence>
<evidence type="ECO:0000256" key="4">
    <source>
        <dbReference type="ARBA" id="ARBA00022519"/>
    </source>
</evidence>
<evidence type="ECO:0000259" key="11">
    <source>
        <dbReference type="Pfam" id="PF11356"/>
    </source>
</evidence>
<dbReference type="GO" id="GO:0015031">
    <property type="term" value="P:protein transport"/>
    <property type="evidence" value="ECO:0007669"/>
    <property type="project" value="UniProtKB-KW"/>
</dbReference>
<feature type="domain" description="Type II secretion system protein GspC N-terminal" evidence="11">
    <location>
        <begin position="47"/>
        <end position="164"/>
    </location>
</feature>
<sequence>MRWTTIVHISHFHKIQYYFYGASVLLGIVSIAILVKIFATSDNFLSQPMRPHLDQDKPIQQQQAKLPLEAYTVIIDRNIFSARTAEPKLQEASLPLQNVPQTDSFANIRLVGTILSEQEHASVAIINDATNKKEALYHEGDTIGGIRILKIMRRQVLLKNNQENIMLTMKSDEEDQKPQGNTKRRPTRSPRTPRRTAP</sequence>
<comment type="caution">
    <text evidence="12">The sequence shown here is derived from an EMBL/GenBank/DDBJ whole genome shotgun (WGS) entry which is preliminary data.</text>
</comment>
<evidence type="ECO:0000256" key="3">
    <source>
        <dbReference type="ARBA" id="ARBA00022475"/>
    </source>
</evidence>
<keyword evidence="5 10" id="KW-0812">Transmembrane</keyword>
<feature type="region of interest" description="Disordered" evidence="9">
    <location>
        <begin position="168"/>
        <end position="198"/>
    </location>
</feature>
<reference evidence="12 13" key="1">
    <citation type="submission" date="2010-08" db="EMBL/GenBank/DDBJ databases">
        <title>The draft genome of Desulfovibrio fructosovorans JJ.</title>
        <authorList>
            <consortium name="US DOE Joint Genome Institute (JGI-PGF)"/>
            <person name="Lucas S."/>
            <person name="Copeland A."/>
            <person name="Lapidus A."/>
            <person name="Cheng J.-F."/>
            <person name="Bruce D."/>
            <person name="Goodwin L."/>
            <person name="Pitluck S."/>
            <person name="Land M.L."/>
            <person name="Hauser L."/>
            <person name="Chang Y.-J."/>
            <person name="Jeffries C."/>
            <person name="Wall J.D."/>
            <person name="Stahl D.A."/>
            <person name="Arkin A.P."/>
            <person name="Dehal P."/>
            <person name="Stolyar S.M."/>
            <person name="Hazen T.C."/>
            <person name="Woyke T.J."/>
        </authorList>
    </citation>
    <scope>NUCLEOTIDE SEQUENCE [LARGE SCALE GENOMIC DNA]</scope>
    <source>
        <strain evidence="12 13">JJ</strain>
    </source>
</reference>
<dbReference type="Gene3D" id="2.30.30.830">
    <property type="match status" value="1"/>
</dbReference>
<accession>E1K112</accession>
<evidence type="ECO:0000256" key="8">
    <source>
        <dbReference type="ARBA" id="ARBA00023136"/>
    </source>
</evidence>
<organism evidence="12 13">
    <name type="scientific">Solidesulfovibrio fructosivorans JJ]</name>
    <dbReference type="NCBI Taxonomy" id="596151"/>
    <lineage>
        <taxon>Bacteria</taxon>
        <taxon>Pseudomonadati</taxon>
        <taxon>Thermodesulfobacteriota</taxon>
        <taxon>Desulfovibrionia</taxon>
        <taxon>Desulfovibrionales</taxon>
        <taxon>Desulfovibrionaceae</taxon>
        <taxon>Solidesulfovibrio</taxon>
    </lineage>
</organism>
<feature type="compositionally biased region" description="Basic residues" evidence="9">
    <location>
        <begin position="182"/>
        <end position="198"/>
    </location>
</feature>
<gene>
    <name evidence="12" type="ORF">DesfrDRAFT_3562</name>
</gene>
<keyword evidence="2" id="KW-0813">Transport</keyword>
<keyword evidence="3" id="KW-1003">Cell membrane</keyword>
<dbReference type="STRING" id="596151.DesfrDRAFT_3562"/>
<keyword evidence="8 10" id="KW-0472">Membrane</keyword>
<keyword evidence="7 10" id="KW-1133">Transmembrane helix</keyword>
<evidence type="ECO:0000256" key="2">
    <source>
        <dbReference type="ARBA" id="ARBA00022448"/>
    </source>
</evidence>
<name>E1K112_SOLFR</name>
<evidence type="ECO:0000256" key="1">
    <source>
        <dbReference type="ARBA" id="ARBA00004533"/>
    </source>
</evidence>